<evidence type="ECO:0000313" key="2">
    <source>
        <dbReference type="Proteomes" id="UP001358586"/>
    </source>
</evidence>
<reference evidence="1 2" key="1">
    <citation type="submission" date="2023-03" db="EMBL/GenBank/DDBJ databases">
        <title>WGS of Gossypium arboreum.</title>
        <authorList>
            <person name="Yu D."/>
        </authorList>
    </citation>
    <scope>NUCLEOTIDE SEQUENCE [LARGE SCALE GENOMIC DNA]</scope>
    <source>
        <tissue evidence="1">Leaf</tissue>
    </source>
</reference>
<dbReference type="EMBL" id="JARKNE010000007">
    <property type="protein sequence ID" value="KAK5819863.1"/>
    <property type="molecule type" value="Genomic_DNA"/>
</dbReference>
<name>A0ABR0PF88_GOSAR</name>
<comment type="caution">
    <text evidence="1">The sequence shown here is derived from an EMBL/GenBank/DDBJ whole genome shotgun (WGS) entry which is preliminary data.</text>
</comment>
<organism evidence="1 2">
    <name type="scientific">Gossypium arboreum</name>
    <name type="common">Tree cotton</name>
    <name type="synonym">Gossypium nanking</name>
    <dbReference type="NCBI Taxonomy" id="29729"/>
    <lineage>
        <taxon>Eukaryota</taxon>
        <taxon>Viridiplantae</taxon>
        <taxon>Streptophyta</taxon>
        <taxon>Embryophyta</taxon>
        <taxon>Tracheophyta</taxon>
        <taxon>Spermatophyta</taxon>
        <taxon>Magnoliopsida</taxon>
        <taxon>eudicotyledons</taxon>
        <taxon>Gunneridae</taxon>
        <taxon>Pentapetalae</taxon>
        <taxon>rosids</taxon>
        <taxon>malvids</taxon>
        <taxon>Malvales</taxon>
        <taxon>Malvaceae</taxon>
        <taxon>Malvoideae</taxon>
        <taxon>Gossypium</taxon>
    </lineage>
</organism>
<dbReference type="Proteomes" id="UP001358586">
    <property type="component" value="Chromosome 7"/>
</dbReference>
<keyword evidence="2" id="KW-1185">Reference proteome</keyword>
<gene>
    <name evidence="1" type="ORF">PVK06_024893</name>
</gene>
<protein>
    <submittedName>
        <fullName evidence="1">Uncharacterized protein</fullName>
    </submittedName>
</protein>
<evidence type="ECO:0000313" key="1">
    <source>
        <dbReference type="EMBL" id="KAK5819863.1"/>
    </source>
</evidence>
<accession>A0ABR0PF88</accession>
<sequence length="141" mass="16232">MSLTQFWKNYLLIYIQFIKPYVKHVVLEFYTDLIQCIDDPTSKLHQKVYVRGKLYKYGSTQIKQLLQHPYTNDIELREFKSIIACSVDPENLQEEETLAKDTIVPEIVGIGFGIVPGSSSTSLVDHRLLKLLFGEIVPNGR</sequence>
<proteinExistence type="predicted"/>